<dbReference type="STRING" id="290633.GOX1394"/>
<feature type="chain" id="PRO_5004255856" evidence="2">
    <location>
        <begin position="38"/>
        <end position="214"/>
    </location>
</feature>
<dbReference type="EMBL" id="CP000009">
    <property type="protein sequence ID" value="AAW61146.1"/>
    <property type="molecule type" value="Genomic_DNA"/>
</dbReference>
<evidence type="ECO:0000313" key="4">
    <source>
        <dbReference type="Proteomes" id="UP000006375"/>
    </source>
</evidence>
<name>Q5FR50_GLUOX</name>
<accession>Q5FR50</accession>
<evidence type="ECO:0000256" key="1">
    <source>
        <dbReference type="ARBA" id="ARBA00022729"/>
    </source>
</evidence>
<sequence length="214" mass="23572">MVQLLRFLERAHMTSLTRLMATLFCCFGLLLPRLSQAAPSPDSAPVSPERADAILTRVGAVPARDNTFHEVRNLVTLTRPLESSGILKWRAPDYLEKLTLSPRREDLVIRGSTVTMMRGTAQPQTLDATRNPALQLLADTLRAPLSGDTALLHRYYHIAVSGTEGGLWTLTLSPTTNDVRHFLKQVAIAGTNNAITRLEVIQANGDHQTMTILP</sequence>
<feature type="signal peptide" evidence="2">
    <location>
        <begin position="1"/>
        <end position="37"/>
    </location>
</feature>
<protein>
    <submittedName>
        <fullName evidence="3">Putative fatty acyl CoA synthetase</fullName>
    </submittedName>
</protein>
<dbReference type="SUPFAM" id="SSF89392">
    <property type="entry name" value="Prokaryotic lipoproteins and lipoprotein localization factors"/>
    <property type="match status" value="1"/>
</dbReference>
<dbReference type="Proteomes" id="UP000006375">
    <property type="component" value="Chromosome"/>
</dbReference>
<organism evidence="3 4">
    <name type="scientific">Gluconobacter oxydans (strain 621H)</name>
    <name type="common">Gluconobacter suboxydans</name>
    <dbReference type="NCBI Taxonomy" id="290633"/>
    <lineage>
        <taxon>Bacteria</taxon>
        <taxon>Pseudomonadati</taxon>
        <taxon>Pseudomonadota</taxon>
        <taxon>Alphaproteobacteria</taxon>
        <taxon>Acetobacterales</taxon>
        <taxon>Acetobacteraceae</taxon>
        <taxon>Gluconobacter</taxon>
    </lineage>
</organism>
<dbReference type="InterPro" id="IPR004564">
    <property type="entry name" value="OM_lipoprot_carrier_LolA-like"/>
</dbReference>
<proteinExistence type="predicted"/>
<dbReference type="KEGG" id="gox:GOX1394"/>
<dbReference type="Pfam" id="PF19574">
    <property type="entry name" value="LolA_3"/>
    <property type="match status" value="1"/>
</dbReference>
<dbReference type="InterPro" id="IPR029046">
    <property type="entry name" value="LolA/LolB/LppX"/>
</dbReference>
<gene>
    <name evidence="3" type="ordered locus">GOX1394</name>
</gene>
<dbReference type="HOGENOM" id="CLU_091014_0_0_5"/>
<dbReference type="AlphaFoldDB" id="Q5FR50"/>
<dbReference type="eggNOG" id="COG2834">
    <property type="taxonomic scope" value="Bacteria"/>
</dbReference>
<keyword evidence="1 2" id="KW-0732">Signal</keyword>
<evidence type="ECO:0000313" key="3">
    <source>
        <dbReference type="EMBL" id="AAW61146.1"/>
    </source>
</evidence>
<dbReference type="Gene3D" id="2.50.20.10">
    <property type="entry name" value="Lipoprotein localisation LolA/LolB/LppX"/>
    <property type="match status" value="1"/>
</dbReference>
<keyword evidence="4" id="KW-1185">Reference proteome</keyword>
<reference evidence="3 4" key="1">
    <citation type="journal article" date="2005" name="Nat. Biotechnol.">
        <title>Complete genome sequence of the acetic acid bacterium Gluconobacter oxydans.</title>
        <authorList>
            <person name="Prust C."/>
            <person name="Hoffmeister M."/>
            <person name="Liesegang H."/>
            <person name="Wiezer A."/>
            <person name="Fricke W.F."/>
            <person name="Ehrenreich A."/>
            <person name="Gottschalk G."/>
            <person name="Deppenmeier U."/>
        </authorList>
    </citation>
    <scope>NUCLEOTIDE SEQUENCE [LARGE SCALE GENOMIC DNA]</scope>
    <source>
        <strain evidence="3 4">621H</strain>
    </source>
</reference>
<evidence type="ECO:0000256" key="2">
    <source>
        <dbReference type="SAM" id="SignalP"/>
    </source>
</evidence>